<dbReference type="RefSeq" id="WP_197015210.1">
    <property type="nucleotide sequence ID" value="NZ_BAABES010000018.1"/>
</dbReference>
<dbReference type="InterPro" id="IPR050204">
    <property type="entry name" value="AraC_XylS_family_regulators"/>
</dbReference>
<dbReference type="PROSITE" id="PS01124">
    <property type="entry name" value="HTH_ARAC_FAMILY_2"/>
    <property type="match status" value="1"/>
</dbReference>
<dbReference type="Pfam" id="PF12833">
    <property type="entry name" value="HTH_18"/>
    <property type="match status" value="1"/>
</dbReference>
<sequence>MGQVLSTEQVPPRDRVAYWHEVICSTFIKLDVAQTGGGMFRGMVRNHQIGPIQATRILTDPMTAERSRRHLRSAEEDVCLLALQLRGRTVGRQDGRQAVLEPGDLALFDSTRPYLVDFQGRQFDHLVLQFPRAALRERGIEANDATAHRIAVDSVIGRLVSPFLINATRVADTASAETGQRLAGMALDLVATALAPLTGLDRPPSSPGEELLRRVQLYMQLHLSDPCLSPPKVAAAHNISLRQLHRLFSREGTTFGRWLREERLRRCYDDLGSPLLAGRSIAEIGARWGLPDAPGLSRAFRARYGMSPRERRSAAVSAGSAAQP</sequence>
<dbReference type="PANTHER" id="PTHR46796:SF6">
    <property type="entry name" value="ARAC SUBFAMILY"/>
    <property type="match status" value="1"/>
</dbReference>
<dbReference type="SUPFAM" id="SSF46689">
    <property type="entry name" value="Homeodomain-like"/>
    <property type="match status" value="1"/>
</dbReference>
<dbReference type="InterPro" id="IPR009057">
    <property type="entry name" value="Homeodomain-like_sf"/>
</dbReference>
<evidence type="ECO:0000259" key="4">
    <source>
        <dbReference type="PROSITE" id="PS01124"/>
    </source>
</evidence>
<evidence type="ECO:0000313" key="6">
    <source>
        <dbReference type="Proteomes" id="UP000614047"/>
    </source>
</evidence>
<feature type="domain" description="HTH araC/xylS-type" evidence="4">
    <location>
        <begin position="213"/>
        <end position="314"/>
    </location>
</feature>
<accession>A0A931DKX3</accession>
<organism evidence="5 6">
    <name type="scientific">Actinomadura viridis</name>
    <dbReference type="NCBI Taxonomy" id="58110"/>
    <lineage>
        <taxon>Bacteria</taxon>
        <taxon>Bacillati</taxon>
        <taxon>Actinomycetota</taxon>
        <taxon>Actinomycetes</taxon>
        <taxon>Streptosporangiales</taxon>
        <taxon>Thermomonosporaceae</taxon>
        <taxon>Actinomadura</taxon>
    </lineage>
</organism>
<dbReference type="InterPro" id="IPR035418">
    <property type="entry name" value="AraC-bd_2"/>
</dbReference>
<evidence type="ECO:0000256" key="1">
    <source>
        <dbReference type="ARBA" id="ARBA00023015"/>
    </source>
</evidence>
<dbReference type="SMART" id="SM00342">
    <property type="entry name" value="HTH_ARAC"/>
    <property type="match status" value="1"/>
</dbReference>
<keyword evidence="6" id="KW-1185">Reference proteome</keyword>
<dbReference type="PANTHER" id="PTHR46796">
    <property type="entry name" value="HTH-TYPE TRANSCRIPTIONAL ACTIVATOR RHAS-RELATED"/>
    <property type="match status" value="1"/>
</dbReference>
<proteinExistence type="predicted"/>
<evidence type="ECO:0000256" key="3">
    <source>
        <dbReference type="ARBA" id="ARBA00023163"/>
    </source>
</evidence>
<reference evidence="5" key="1">
    <citation type="submission" date="2020-11" db="EMBL/GenBank/DDBJ databases">
        <title>Sequencing the genomes of 1000 actinobacteria strains.</title>
        <authorList>
            <person name="Klenk H.-P."/>
        </authorList>
    </citation>
    <scope>NUCLEOTIDE SEQUENCE</scope>
    <source>
        <strain evidence="5">DSM 43175</strain>
    </source>
</reference>
<dbReference type="GO" id="GO:0003700">
    <property type="term" value="F:DNA-binding transcription factor activity"/>
    <property type="evidence" value="ECO:0007669"/>
    <property type="project" value="InterPro"/>
</dbReference>
<keyword evidence="1" id="KW-0805">Transcription regulation</keyword>
<dbReference type="GO" id="GO:0043565">
    <property type="term" value="F:sequence-specific DNA binding"/>
    <property type="evidence" value="ECO:0007669"/>
    <property type="project" value="InterPro"/>
</dbReference>
<evidence type="ECO:0000313" key="5">
    <source>
        <dbReference type="EMBL" id="MBG6093104.1"/>
    </source>
</evidence>
<evidence type="ECO:0000256" key="2">
    <source>
        <dbReference type="ARBA" id="ARBA00023125"/>
    </source>
</evidence>
<dbReference type="AlphaFoldDB" id="A0A931DKX3"/>
<dbReference type="EMBL" id="JADOUA010000001">
    <property type="protein sequence ID" value="MBG6093104.1"/>
    <property type="molecule type" value="Genomic_DNA"/>
</dbReference>
<keyword evidence="2 5" id="KW-0238">DNA-binding</keyword>
<dbReference type="Proteomes" id="UP000614047">
    <property type="component" value="Unassembled WGS sequence"/>
</dbReference>
<comment type="caution">
    <text evidence="5">The sequence shown here is derived from an EMBL/GenBank/DDBJ whole genome shotgun (WGS) entry which is preliminary data.</text>
</comment>
<dbReference type="Pfam" id="PF14525">
    <property type="entry name" value="AraC_binding_2"/>
    <property type="match status" value="1"/>
</dbReference>
<name>A0A931DKX3_9ACTN</name>
<protein>
    <submittedName>
        <fullName evidence="5">AraC-like DNA-binding protein</fullName>
    </submittedName>
</protein>
<keyword evidence="3" id="KW-0804">Transcription</keyword>
<gene>
    <name evidence="5" type="ORF">IW256_007217</name>
</gene>
<dbReference type="InterPro" id="IPR018060">
    <property type="entry name" value="HTH_AraC"/>
</dbReference>
<dbReference type="Gene3D" id="1.10.10.60">
    <property type="entry name" value="Homeodomain-like"/>
    <property type="match status" value="1"/>
</dbReference>